<evidence type="ECO:0000256" key="3">
    <source>
        <dbReference type="ARBA" id="ARBA00023163"/>
    </source>
</evidence>
<name>A0ABX1KGB3_9MICO</name>
<protein>
    <submittedName>
        <fullName evidence="6">TetR/AcrR family transcriptional regulator</fullName>
    </submittedName>
</protein>
<evidence type="ECO:0000256" key="4">
    <source>
        <dbReference type="PROSITE-ProRule" id="PRU00335"/>
    </source>
</evidence>
<proteinExistence type="predicted"/>
<dbReference type="PANTHER" id="PTHR30055">
    <property type="entry name" value="HTH-TYPE TRANSCRIPTIONAL REGULATOR RUTR"/>
    <property type="match status" value="1"/>
</dbReference>
<reference evidence="6 7" key="1">
    <citation type="submission" date="2020-04" db="EMBL/GenBank/DDBJ databases">
        <title>CFH 90308 Microbacterium sp.</title>
        <authorList>
            <person name="Nie G."/>
            <person name="Ming H."/>
            <person name="Xia T."/>
        </authorList>
    </citation>
    <scope>NUCLEOTIDE SEQUENCE [LARGE SCALE GENOMIC DNA]</scope>
    <source>
        <strain evidence="6 7">CFH 90308</strain>
    </source>
</reference>
<dbReference type="InterPro" id="IPR001647">
    <property type="entry name" value="HTH_TetR"/>
</dbReference>
<sequence>MSDTDSEIRQPLQKRSQEAYARVLQAGREILEEDGFPGFTVQAVSKRAGVSVGSIYLRAPSREALLLAIHAQEMERMDHEEVWLAPTSVAPGGARAHIEEIVTKTSAQMLANAAILRAFMRRGPEDPELFVRGRSGSQRVAERFEAALLLCRDDIRHPAPETAADFAFRMLYSMTSRRITHGSDFESTRPLSDEEFVAELARAIADYLLGPS</sequence>
<feature type="domain" description="HTH tetR-type" evidence="5">
    <location>
        <begin position="17"/>
        <end position="77"/>
    </location>
</feature>
<comment type="caution">
    <text evidence="6">The sequence shown here is derived from an EMBL/GenBank/DDBJ whole genome shotgun (WGS) entry which is preliminary data.</text>
</comment>
<keyword evidence="2 4" id="KW-0238">DNA-binding</keyword>
<evidence type="ECO:0000256" key="1">
    <source>
        <dbReference type="ARBA" id="ARBA00023015"/>
    </source>
</evidence>
<dbReference type="Pfam" id="PF00440">
    <property type="entry name" value="TetR_N"/>
    <property type="match status" value="1"/>
</dbReference>
<dbReference type="Proteomes" id="UP001429745">
    <property type="component" value="Unassembled WGS sequence"/>
</dbReference>
<dbReference type="EMBL" id="JABACI010000004">
    <property type="protein sequence ID" value="NLP85149.1"/>
    <property type="molecule type" value="Genomic_DNA"/>
</dbReference>
<evidence type="ECO:0000259" key="5">
    <source>
        <dbReference type="PROSITE" id="PS50977"/>
    </source>
</evidence>
<dbReference type="InterPro" id="IPR050109">
    <property type="entry name" value="HTH-type_TetR-like_transc_reg"/>
</dbReference>
<keyword evidence="1" id="KW-0805">Transcription regulation</keyword>
<evidence type="ECO:0000256" key="2">
    <source>
        <dbReference type="ARBA" id="ARBA00023125"/>
    </source>
</evidence>
<dbReference type="PROSITE" id="PS50977">
    <property type="entry name" value="HTH_TETR_2"/>
    <property type="match status" value="1"/>
</dbReference>
<gene>
    <name evidence="6" type="ORF">HF576_14975</name>
</gene>
<feature type="DNA-binding region" description="H-T-H motif" evidence="4">
    <location>
        <begin position="40"/>
        <end position="59"/>
    </location>
</feature>
<dbReference type="RefSeq" id="WP_168913582.1">
    <property type="nucleotide sequence ID" value="NZ_JABACI010000004.1"/>
</dbReference>
<dbReference type="Gene3D" id="1.10.357.10">
    <property type="entry name" value="Tetracycline Repressor, domain 2"/>
    <property type="match status" value="1"/>
</dbReference>
<keyword evidence="3" id="KW-0804">Transcription</keyword>
<dbReference type="PANTHER" id="PTHR30055:SF234">
    <property type="entry name" value="HTH-TYPE TRANSCRIPTIONAL REGULATOR BETI"/>
    <property type="match status" value="1"/>
</dbReference>
<dbReference type="InterPro" id="IPR009057">
    <property type="entry name" value="Homeodomain-like_sf"/>
</dbReference>
<organism evidence="6 7">
    <name type="scientific">Microbacterium salsuginis</name>
    <dbReference type="NCBI Taxonomy" id="2722803"/>
    <lineage>
        <taxon>Bacteria</taxon>
        <taxon>Bacillati</taxon>
        <taxon>Actinomycetota</taxon>
        <taxon>Actinomycetes</taxon>
        <taxon>Micrococcales</taxon>
        <taxon>Microbacteriaceae</taxon>
        <taxon>Microbacterium</taxon>
    </lineage>
</organism>
<evidence type="ECO:0000313" key="6">
    <source>
        <dbReference type="EMBL" id="NLP85149.1"/>
    </source>
</evidence>
<keyword evidence="7" id="KW-1185">Reference proteome</keyword>
<dbReference type="SUPFAM" id="SSF46689">
    <property type="entry name" value="Homeodomain-like"/>
    <property type="match status" value="1"/>
</dbReference>
<accession>A0ABX1KGB3</accession>
<evidence type="ECO:0000313" key="7">
    <source>
        <dbReference type="Proteomes" id="UP001429745"/>
    </source>
</evidence>
<dbReference type="PRINTS" id="PR00455">
    <property type="entry name" value="HTHTETR"/>
</dbReference>